<dbReference type="EMBL" id="JAINUF010000002">
    <property type="protein sequence ID" value="KAJ8375464.1"/>
    <property type="molecule type" value="Genomic_DNA"/>
</dbReference>
<organism evidence="1 2">
    <name type="scientific">Synaphobranchus kaupii</name>
    <name type="common">Kaup's arrowtooth eel</name>
    <dbReference type="NCBI Taxonomy" id="118154"/>
    <lineage>
        <taxon>Eukaryota</taxon>
        <taxon>Metazoa</taxon>
        <taxon>Chordata</taxon>
        <taxon>Craniata</taxon>
        <taxon>Vertebrata</taxon>
        <taxon>Euteleostomi</taxon>
        <taxon>Actinopterygii</taxon>
        <taxon>Neopterygii</taxon>
        <taxon>Teleostei</taxon>
        <taxon>Anguilliformes</taxon>
        <taxon>Synaphobranchidae</taxon>
        <taxon>Synaphobranchus</taxon>
    </lineage>
</organism>
<accession>A0A9Q1J8J2</accession>
<sequence length="174" mass="19635">MGEEVGLEASRVREGIAQELHTLAAELENNVGDDVILSRVKILAENLGELSAITDTDIPNVVIEKLNECIARLENSTRRRLTERGRPSIDIPVETIEFYLLHRVSAVVIAEIFGVSERTIRRWMEEHSISDAELDVVVRETQATHPNCGYRMMIGHLQSQGMRIQNEGLWYTVA</sequence>
<protein>
    <submittedName>
        <fullName evidence="1">Uncharacterized protein</fullName>
    </submittedName>
</protein>
<proteinExistence type="predicted"/>
<evidence type="ECO:0000313" key="1">
    <source>
        <dbReference type="EMBL" id="KAJ8375464.1"/>
    </source>
</evidence>
<evidence type="ECO:0000313" key="2">
    <source>
        <dbReference type="Proteomes" id="UP001152622"/>
    </source>
</evidence>
<dbReference type="OrthoDB" id="2686689at2759"/>
<reference evidence="1" key="1">
    <citation type="journal article" date="2023" name="Science">
        <title>Genome structures resolve the early diversification of teleost fishes.</title>
        <authorList>
            <person name="Parey E."/>
            <person name="Louis A."/>
            <person name="Montfort J."/>
            <person name="Bouchez O."/>
            <person name="Roques C."/>
            <person name="Iampietro C."/>
            <person name="Lluch J."/>
            <person name="Castinel A."/>
            <person name="Donnadieu C."/>
            <person name="Desvignes T."/>
            <person name="Floi Bucao C."/>
            <person name="Jouanno E."/>
            <person name="Wen M."/>
            <person name="Mejri S."/>
            <person name="Dirks R."/>
            <person name="Jansen H."/>
            <person name="Henkel C."/>
            <person name="Chen W.J."/>
            <person name="Zahm M."/>
            <person name="Cabau C."/>
            <person name="Klopp C."/>
            <person name="Thompson A.W."/>
            <person name="Robinson-Rechavi M."/>
            <person name="Braasch I."/>
            <person name="Lecointre G."/>
            <person name="Bobe J."/>
            <person name="Postlethwait J.H."/>
            <person name="Berthelot C."/>
            <person name="Roest Crollius H."/>
            <person name="Guiguen Y."/>
        </authorList>
    </citation>
    <scope>NUCLEOTIDE SEQUENCE</scope>
    <source>
        <strain evidence="1">WJC10195</strain>
    </source>
</reference>
<keyword evidence="2" id="KW-1185">Reference proteome</keyword>
<dbReference type="Proteomes" id="UP001152622">
    <property type="component" value="Chromosome 2"/>
</dbReference>
<comment type="caution">
    <text evidence="1">The sequence shown here is derived from an EMBL/GenBank/DDBJ whole genome shotgun (WGS) entry which is preliminary data.</text>
</comment>
<name>A0A9Q1J8J2_SYNKA</name>
<dbReference type="AlphaFoldDB" id="A0A9Q1J8J2"/>
<gene>
    <name evidence="1" type="ORF">SKAU_G00060440</name>
</gene>